<gene>
    <name evidence="1" type="ORF">F4X82_02245</name>
</gene>
<accession>A0A845DAD3</accession>
<organism evidence="1 2">
    <name type="scientific">Candidatus Spechtbacteria bacterium SB0662_bin_43</name>
    <dbReference type="NCBI Taxonomy" id="2604897"/>
    <lineage>
        <taxon>Bacteria</taxon>
        <taxon>Candidatus Spechtiibacteriota</taxon>
    </lineage>
</organism>
<dbReference type="EMBL" id="VXOY01000019">
    <property type="protein sequence ID" value="MYE38317.1"/>
    <property type="molecule type" value="Genomic_DNA"/>
</dbReference>
<reference evidence="1 2" key="1">
    <citation type="submission" date="2019-09" db="EMBL/GenBank/DDBJ databases">
        <title>Characterisation of the sponge microbiome using genome-centric metagenomics.</title>
        <authorList>
            <person name="Engelberts J.P."/>
            <person name="Robbins S.J."/>
            <person name="De Goeij J.M."/>
            <person name="Aranda M."/>
            <person name="Bell S.C."/>
            <person name="Webster N.S."/>
        </authorList>
    </citation>
    <scope>NUCLEOTIDE SEQUENCE [LARGE SCALE GENOMIC DNA]</scope>
    <source>
        <strain evidence="1">SB0662_bin_43</strain>
    </source>
</reference>
<proteinExistence type="predicted"/>
<evidence type="ECO:0000313" key="1">
    <source>
        <dbReference type="EMBL" id="MYE38317.1"/>
    </source>
</evidence>
<comment type="caution">
    <text evidence="1">The sequence shown here is derived from an EMBL/GenBank/DDBJ whole genome shotgun (WGS) entry which is preliminary data.</text>
</comment>
<evidence type="ECO:0000313" key="2">
    <source>
        <dbReference type="Proteomes" id="UP000449092"/>
    </source>
</evidence>
<dbReference type="Proteomes" id="UP000449092">
    <property type="component" value="Unassembled WGS sequence"/>
</dbReference>
<sequence>MKYKYNGNSYNIGDLIDAIIEDEKYLDRYTKIREEEETRILDKYHSVIEDNTECILIGELLSEGVVSKIKE</sequence>
<dbReference type="AlphaFoldDB" id="A0A845DAD3"/>
<name>A0A845DAD3_9BACT</name>
<protein>
    <submittedName>
        <fullName evidence="1">Uncharacterized protein</fullName>
    </submittedName>
</protein>